<organism evidence="1 2">
    <name type="scientific">Ixodes persulcatus</name>
    <name type="common">Taiga tick</name>
    <dbReference type="NCBI Taxonomy" id="34615"/>
    <lineage>
        <taxon>Eukaryota</taxon>
        <taxon>Metazoa</taxon>
        <taxon>Ecdysozoa</taxon>
        <taxon>Arthropoda</taxon>
        <taxon>Chelicerata</taxon>
        <taxon>Arachnida</taxon>
        <taxon>Acari</taxon>
        <taxon>Parasitiformes</taxon>
        <taxon>Ixodida</taxon>
        <taxon>Ixodoidea</taxon>
        <taxon>Ixodidae</taxon>
        <taxon>Ixodinae</taxon>
        <taxon>Ixodes</taxon>
    </lineage>
</organism>
<name>A0AC60Q006_IXOPE</name>
<comment type="caution">
    <text evidence="1">The sequence shown here is derived from an EMBL/GenBank/DDBJ whole genome shotgun (WGS) entry which is preliminary data.</text>
</comment>
<proteinExistence type="predicted"/>
<accession>A0AC60Q006</accession>
<dbReference type="Proteomes" id="UP000805193">
    <property type="component" value="Unassembled WGS sequence"/>
</dbReference>
<evidence type="ECO:0000313" key="2">
    <source>
        <dbReference type="Proteomes" id="UP000805193"/>
    </source>
</evidence>
<protein>
    <submittedName>
        <fullName evidence="1">Uncharacterized protein</fullName>
    </submittedName>
</protein>
<sequence length="94" mass="10708">MVQNKQLNSTAQTTTFAHYQQWDLPCEPRRGQLENIFKWGKATLTGSVTAPMDIFSVDRNLAERLEEDARIDRALLEIQLAAAKLQAHADRLQI</sequence>
<keyword evidence="2" id="KW-1185">Reference proteome</keyword>
<dbReference type="EMBL" id="JABSTQ010009670">
    <property type="protein sequence ID" value="KAG0426950.1"/>
    <property type="molecule type" value="Genomic_DNA"/>
</dbReference>
<reference evidence="1 2" key="1">
    <citation type="journal article" date="2020" name="Cell">
        <title>Large-Scale Comparative Analyses of Tick Genomes Elucidate Their Genetic Diversity and Vector Capacities.</title>
        <authorList>
            <consortium name="Tick Genome and Microbiome Consortium (TIGMIC)"/>
            <person name="Jia N."/>
            <person name="Wang J."/>
            <person name="Shi W."/>
            <person name="Du L."/>
            <person name="Sun Y."/>
            <person name="Zhan W."/>
            <person name="Jiang J.F."/>
            <person name="Wang Q."/>
            <person name="Zhang B."/>
            <person name="Ji P."/>
            <person name="Bell-Sakyi L."/>
            <person name="Cui X.M."/>
            <person name="Yuan T.T."/>
            <person name="Jiang B.G."/>
            <person name="Yang W.F."/>
            <person name="Lam T.T."/>
            <person name="Chang Q.C."/>
            <person name="Ding S.J."/>
            <person name="Wang X.J."/>
            <person name="Zhu J.G."/>
            <person name="Ruan X.D."/>
            <person name="Zhao L."/>
            <person name="Wei J.T."/>
            <person name="Ye R.Z."/>
            <person name="Que T.C."/>
            <person name="Du C.H."/>
            <person name="Zhou Y.H."/>
            <person name="Cheng J.X."/>
            <person name="Dai P.F."/>
            <person name="Guo W.B."/>
            <person name="Han X.H."/>
            <person name="Huang E.J."/>
            <person name="Li L.F."/>
            <person name="Wei W."/>
            <person name="Gao Y.C."/>
            <person name="Liu J.Z."/>
            <person name="Shao H.Z."/>
            <person name="Wang X."/>
            <person name="Wang C.C."/>
            <person name="Yang T.C."/>
            <person name="Huo Q.B."/>
            <person name="Li W."/>
            <person name="Chen H.Y."/>
            <person name="Chen S.E."/>
            <person name="Zhou L.G."/>
            <person name="Ni X.B."/>
            <person name="Tian J.H."/>
            <person name="Sheng Y."/>
            <person name="Liu T."/>
            <person name="Pan Y.S."/>
            <person name="Xia L.Y."/>
            <person name="Li J."/>
            <person name="Zhao F."/>
            <person name="Cao W.C."/>
        </authorList>
    </citation>
    <scope>NUCLEOTIDE SEQUENCE [LARGE SCALE GENOMIC DNA]</scope>
    <source>
        <strain evidence="1">Iper-2018</strain>
    </source>
</reference>
<gene>
    <name evidence="1" type="ORF">HPB47_025976</name>
</gene>
<evidence type="ECO:0000313" key="1">
    <source>
        <dbReference type="EMBL" id="KAG0426950.1"/>
    </source>
</evidence>